<comment type="subcellular location">
    <subcellularLocation>
        <location evidence="1">Cytoplasm</location>
    </subcellularLocation>
</comment>
<evidence type="ECO:0000256" key="9">
    <source>
        <dbReference type="ARBA" id="ARBA00030757"/>
    </source>
</evidence>
<evidence type="ECO:0000256" key="6">
    <source>
        <dbReference type="ARBA" id="ARBA00022603"/>
    </source>
</evidence>
<evidence type="ECO:0000256" key="8">
    <source>
        <dbReference type="ARBA" id="ARBA00022691"/>
    </source>
</evidence>
<dbReference type="SUPFAM" id="SSF53335">
    <property type="entry name" value="S-adenosyl-L-methionine-dependent methyltransferases"/>
    <property type="match status" value="1"/>
</dbReference>
<evidence type="ECO:0000256" key="7">
    <source>
        <dbReference type="ARBA" id="ARBA00022679"/>
    </source>
</evidence>
<evidence type="ECO:0000256" key="11">
    <source>
        <dbReference type="ARBA" id="ARBA00031350"/>
    </source>
</evidence>
<evidence type="ECO:0000256" key="1">
    <source>
        <dbReference type="ARBA" id="ARBA00004496"/>
    </source>
</evidence>
<evidence type="ECO:0000256" key="3">
    <source>
        <dbReference type="ARBA" id="ARBA00011890"/>
    </source>
</evidence>
<gene>
    <name evidence="13" type="ORF">IW245_006900</name>
    <name evidence="14" type="ORF">IW245_007352</name>
</gene>
<evidence type="ECO:0000256" key="2">
    <source>
        <dbReference type="ARBA" id="ARBA00005369"/>
    </source>
</evidence>
<name>A0A8J7GPX8_9ACTN</name>
<proteinExistence type="inferred from homology"/>
<dbReference type="Proteomes" id="UP000622552">
    <property type="component" value="Unassembled WGS sequence"/>
</dbReference>
<dbReference type="InterPro" id="IPR000682">
    <property type="entry name" value="PCMT"/>
</dbReference>
<dbReference type="GO" id="GO:0004719">
    <property type="term" value="F:protein-L-isoaspartate (D-aspartate) O-methyltransferase activity"/>
    <property type="evidence" value="ECO:0007669"/>
    <property type="project" value="UniProtKB-EC"/>
</dbReference>
<dbReference type="EMBL" id="JADOUF010000001">
    <property type="protein sequence ID" value="MBG6140706.1"/>
    <property type="molecule type" value="Genomic_DNA"/>
</dbReference>
<dbReference type="RefSeq" id="WP_197007228.1">
    <property type="nucleotide sequence ID" value="NZ_BONS01000055.1"/>
</dbReference>
<dbReference type="AlphaFoldDB" id="A0A8J7GPX8"/>
<dbReference type="GO" id="GO:0005737">
    <property type="term" value="C:cytoplasm"/>
    <property type="evidence" value="ECO:0007669"/>
    <property type="project" value="UniProtKB-SubCell"/>
</dbReference>
<evidence type="ECO:0000313" key="15">
    <source>
        <dbReference type="Proteomes" id="UP000622552"/>
    </source>
</evidence>
<evidence type="ECO:0000256" key="4">
    <source>
        <dbReference type="ARBA" id="ARBA00013346"/>
    </source>
</evidence>
<evidence type="ECO:0000256" key="5">
    <source>
        <dbReference type="ARBA" id="ARBA00022490"/>
    </source>
</evidence>
<dbReference type="PROSITE" id="PS01279">
    <property type="entry name" value="PCMT"/>
    <property type="match status" value="1"/>
</dbReference>
<dbReference type="PANTHER" id="PTHR11579:SF0">
    <property type="entry name" value="PROTEIN-L-ISOASPARTATE(D-ASPARTATE) O-METHYLTRANSFERASE"/>
    <property type="match status" value="1"/>
</dbReference>
<evidence type="ECO:0000313" key="14">
    <source>
        <dbReference type="EMBL" id="MBG6141158.1"/>
    </source>
</evidence>
<dbReference type="EC" id="2.1.1.77" evidence="3"/>
<dbReference type="Gene3D" id="3.40.50.150">
    <property type="entry name" value="Vaccinia Virus protein VP39"/>
    <property type="match status" value="1"/>
</dbReference>
<protein>
    <recommendedName>
        <fullName evidence="4">Protein-L-isoaspartate O-methyltransferase</fullName>
        <ecNumber evidence="3">2.1.1.77</ecNumber>
    </recommendedName>
    <alternativeName>
        <fullName evidence="11">L-isoaspartyl protein carboxyl methyltransferase</fullName>
    </alternativeName>
    <alternativeName>
        <fullName evidence="9">Protein L-isoaspartyl methyltransferase</fullName>
    </alternativeName>
    <alternativeName>
        <fullName evidence="10">Protein-beta-aspartate methyltransferase</fullName>
    </alternativeName>
</protein>
<comment type="similarity">
    <text evidence="2">Belongs to the methyltransferase superfamily. L-isoaspartyl/D-aspartyl protein methyltransferase family.</text>
</comment>
<dbReference type="GO" id="GO:0032259">
    <property type="term" value="P:methylation"/>
    <property type="evidence" value="ECO:0007669"/>
    <property type="project" value="UniProtKB-KW"/>
</dbReference>
<comment type="caution">
    <text evidence="14">The sequence shown here is derived from an EMBL/GenBank/DDBJ whole genome shotgun (WGS) entry which is preliminary data.</text>
</comment>
<evidence type="ECO:0000256" key="12">
    <source>
        <dbReference type="SAM" id="MobiDB-lite"/>
    </source>
</evidence>
<keyword evidence="7" id="KW-0808">Transferase</keyword>
<dbReference type="CDD" id="cd02440">
    <property type="entry name" value="AdoMet_MTases"/>
    <property type="match status" value="1"/>
</dbReference>
<keyword evidence="6" id="KW-0489">Methyltransferase</keyword>
<evidence type="ECO:0000256" key="10">
    <source>
        <dbReference type="ARBA" id="ARBA00031323"/>
    </source>
</evidence>
<accession>A0A8J7GPX8</accession>
<dbReference type="PANTHER" id="PTHR11579">
    <property type="entry name" value="PROTEIN-L-ISOASPARTATE O-METHYLTRANSFERASE"/>
    <property type="match status" value="1"/>
</dbReference>
<feature type="region of interest" description="Disordered" evidence="12">
    <location>
        <begin position="234"/>
        <end position="253"/>
    </location>
</feature>
<keyword evidence="5" id="KW-0963">Cytoplasm</keyword>
<reference evidence="14" key="1">
    <citation type="submission" date="2020-11" db="EMBL/GenBank/DDBJ databases">
        <title>Sequencing the genomes of 1000 actinobacteria strains.</title>
        <authorList>
            <person name="Klenk H.-P."/>
        </authorList>
    </citation>
    <scope>NUCLEOTIDE SEQUENCE</scope>
    <source>
        <strain evidence="14">DSM 45356</strain>
    </source>
</reference>
<evidence type="ECO:0000313" key="13">
    <source>
        <dbReference type="EMBL" id="MBG6140706.1"/>
    </source>
</evidence>
<sequence>MTDWHAQARALAARLTADGALTDPAWRAAIEATPRHRFVPEVPVEDAYTDDALVTQTRPGDLGGGAFIEIPTSSASAPEAVAVMLENLNITDGARVLEIGTGTGYNAALLCHRLGPDRVYSVDLDPALVDRARDVLADLDYHPTLKAADGYAGLPSAAPFDAILATCSVTQIPPAWITQLAPGGRIVAPLHGGTDAALMVLTKTAPDEVVGHFDPHRMSFMPLRPRLDDPLAGPRASTHGRMPHYGTTTLDPERLTNPDDELALFLHLHIPGLSIGTTEGGPTGKAVTISDAASLAEVPLIPAGPGRWTALQRGPARLWDTVEHAAALWDTLGRPGRDRLGITALDDPDRQYIWLDDPDGPYSWPMPL</sequence>
<keyword evidence="15" id="KW-1185">Reference proteome</keyword>
<organism evidence="14 15">
    <name type="scientific">Longispora fulva</name>
    <dbReference type="NCBI Taxonomy" id="619741"/>
    <lineage>
        <taxon>Bacteria</taxon>
        <taxon>Bacillati</taxon>
        <taxon>Actinomycetota</taxon>
        <taxon>Actinomycetes</taxon>
        <taxon>Micromonosporales</taxon>
        <taxon>Micromonosporaceae</taxon>
        <taxon>Longispora</taxon>
    </lineage>
</organism>
<dbReference type="EMBL" id="JADOUF010000001">
    <property type="protein sequence ID" value="MBG6141158.1"/>
    <property type="molecule type" value="Genomic_DNA"/>
</dbReference>
<dbReference type="InterPro" id="IPR029063">
    <property type="entry name" value="SAM-dependent_MTases_sf"/>
</dbReference>
<dbReference type="Pfam" id="PF01135">
    <property type="entry name" value="PCMT"/>
    <property type="match status" value="1"/>
</dbReference>
<keyword evidence="8" id="KW-0949">S-adenosyl-L-methionine</keyword>